<evidence type="ECO:0000313" key="1">
    <source>
        <dbReference type="EMBL" id="MBF0754852.1"/>
    </source>
</evidence>
<name>A0ABR9Y123_9STAP</name>
<evidence type="ECO:0000313" key="2">
    <source>
        <dbReference type="Proteomes" id="UP000647980"/>
    </source>
</evidence>
<comment type="caution">
    <text evidence="1">The sequence shown here is derived from an EMBL/GenBank/DDBJ whole genome shotgun (WGS) entry which is preliminary data.</text>
</comment>
<dbReference type="EMBL" id="JADGLW010000022">
    <property type="protein sequence ID" value="MBF0754852.1"/>
    <property type="molecule type" value="Genomic_DNA"/>
</dbReference>
<accession>A0ABR9Y123</accession>
<feature type="non-terminal residue" evidence="1">
    <location>
        <position position="1"/>
    </location>
</feature>
<protein>
    <submittedName>
        <fullName evidence="1">RHS repeat protein</fullName>
    </submittedName>
</protein>
<dbReference type="InterPro" id="IPR031325">
    <property type="entry name" value="RHS_repeat"/>
</dbReference>
<dbReference type="InterPro" id="IPR006530">
    <property type="entry name" value="YD"/>
</dbReference>
<feature type="non-terminal residue" evidence="1">
    <location>
        <position position="147"/>
    </location>
</feature>
<proteinExistence type="predicted"/>
<gene>
    <name evidence="1" type="ORF">IR135_11525</name>
</gene>
<dbReference type="Gene3D" id="2.180.10.10">
    <property type="entry name" value="RHS repeat-associated core"/>
    <property type="match status" value="1"/>
</dbReference>
<dbReference type="Proteomes" id="UP000647980">
    <property type="component" value="Unassembled WGS sequence"/>
</dbReference>
<dbReference type="RefSeq" id="WP_135099508.1">
    <property type="nucleotide sequence ID" value="NZ_JADGLW010000022.1"/>
</dbReference>
<keyword evidence="2" id="KW-1185">Reference proteome</keyword>
<sequence>RYAYDALGNLLRTTDALGATTYQFYDALGRVRAIVTPTVNLGVAGNGQGKNPVNPLTEFRRDAHGNAVSTVQYAGGATVSGDQSGYTANAAPEGSANRTSYTRFDAQGHTQETIDAGGNSHYYSYDAQGRLAKEWQNVSYLNDAGAW</sequence>
<organism evidence="1 2">
    <name type="scientific">Jeotgalicoccus nanhaiensis</name>
    <dbReference type="NCBI Taxonomy" id="568603"/>
    <lineage>
        <taxon>Bacteria</taxon>
        <taxon>Bacillati</taxon>
        <taxon>Bacillota</taxon>
        <taxon>Bacilli</taxon>
        <taxon>Bacillales</taxon>
        <taxon>Staphylococcaceae</taxon>
        <taxon>Jeotgalicoccus</taxon>
    </lineage>
</organism>
<dbReference type="NCBIfam" id="TIGR01643">
    <property type="entry name" value="YD_repeat_2x"/>
    <property type="match status" value="2"/>
</dbReference>
<dbReference type="Pfam" id="PF05593">
    <property type="entry name" value="RHS_repeat"/>
    <property type="match status" value="2"/>
</dbReference>
<reference evidence="1 2" key="1">
    <citation type="submission" date="2020-10" db="EMBL/GenBank/DDBJ databases">
        <title>Mouse Oral microbiota.</title>
        <authorList>
            <person name="Joseph S."/>
            <person name="Aduse-Opoku J."/>
        </authorList>
    </citation>
    <scope>NUCLEOTIDE SEQUENCE [LARGE SCALE GENOMIC DNA]</scope>
    <source>
        <strain evidence="1 2">19428wE5_W307</strain>
    </source>
</reference>